<dbReference type="EMBL" id="BDSP01000017">
    <property type="protein sequence ID" value="GAX10530.1"/>
    <property type="molecule type" value="Genomic_DNA"/>
</dbReference>
<dbReference type="GO" id="GO:0046403">
    <property type="term" value="F:polynucleotide 3'-phosphatase activity"/>
    <property type="evidence" value="ECO:0007669"/>
    <property type="project" value="TreeGrafter"/>
</dbReference>
<dbReference type="AlphaFoldDB" id="A0A1Z5J961"/>
<dbReference type="PANTHER" id="PTHR12083:SF9">
    <property type="entry name" value="BIFUNCTIONAL POLYNUCLEOTIDE PHOSPHATASE_KINASE"/>
    <property type="match status" value="1"/>
</dbReference>
<dbReference type="Proteomes" id="UP000198406">
    <property type="component" value="Unassembled WGS sequence"/>
</dbReference>
<name>A0A1Z5J961_FISSO</name>
<sequence>MEGTSSYKNEGLQSVSDLKKIGELQHQQLPEWFQTLKIPSQTNFEPYVLMLMGLPGSGKSTIAEKLVDVNQDTLGDRRACLKLAEQVLSENKCPIIDRCHASLKNRKPFYELAQSLHVPVDILILDATYTVCVQRCHERHDHPTVLSDEASKIVGCVRKDWKLPGKNDNVRHVWTVSGIEDAKLPKLFRGLL</sequence>
<gene>
    <name evidence="1" type="ORF">FisN_21Lh237</name>
</gene>
<accession>A0A1Z5J961</accession>
<dbReference type="Pfam" id="PF13671">
    <property type="entry name" value="AAA_33"/>
    <property type="match status" value="1"/>
</dbReference>
<comment type="caution">
    <text evidence="1">The sequence shown here is derived from an EMBL/GenBank/DDBJ whole genome shotgun (WGS) entry which is preliminary data.</text>
</comment>
<dbReference type="InParanoid" id="A0A1Z5J961"/>
<organism evidence="1 2">
    <name type="scientific">Fistulifera solaris</name>
    <name type="common">Oleaginous diatom</name>
    <dbReference type="NCBI Taxonomy" id="1519565"/>
    <lineage>
        <taxon>Eukaryota</taxon>
        <taxon>Sar</taxon>
        <taxon>Stramenopiles</taxon>
        <taxon>Ochrophyta</taxon>
        <taxon>Bacillariophyta</taxon>
        <taxon>Bacillariophyceae</taxon>
        <taxon>Bacillariophycidae</taxon>
        <taxon>Naviculales</taxon>
        <taxon>Naviculaceae</taxon>
        <taxon>Fistulifera</taxon>
    </lineage>
</organism>
<proteinExistence type="predicted"/>
<dbReference type="GO" id="GO:0003690">
    <property type="term" value="F:double-stranded DNA binding"/>
    <property type="evidence" value="ECO:0007669"/>
    <property type="project" value="TreeGrafter"/>
</dbReference>
<keyword evidence="2" id="KW-1185">Reference proteome</keyword>
<protein>
    <submittedName>
        <fullName evidence="1">Uncharacterized protein</fullName>
    </submittedName>
</protein>
<dbReference type="InterPro" id="IPR027417">
    <property type="entry name" value="P-loop_NTPase"/>
</dbReference>
<dbReference type="SUPFAM" id="SSF52540">
    <property type="entry name" value="P-loop containing nucleoside triphosphate hydrolases"/>
    <property type="match status" value="1"/>
</dbReference>
<dbReference type="OrthoDB" id="19045at2759"/>
<dbReference type="Gene3D" id="3.40.50.300">
    <property type="entry name" value="P-loop containing nucleotide triphosphate hydrolases"/>
    <property type="match status" value="1"/>
</dbReference>
<evidence type="ECO:0000313" key="2">
    <source>
        <dbReference type="Proteomes" id="UP000198406"/>
    </source>
</evidence>
<dbReference type="GO" id="GO:0046404">
    <property type="term" value="F:ATP-dependent polydeoxyribonucleotide 5'-hydroxyl-kinase activity"/>
    <property type="evidence" value="ECO:0007669"/>
    <property type="project" value="TreeGrafter"/>
</dbReference>
<reference evidence="1 2" key="1">
    <citation type="journal article" date="2015" name="Plant Cell">
        <title>Oil accumulation by the oleaginous diatom Fistulifera solaris as revealed by the genome and transcriptome.</title>
        <authorList>
            <person name="Tanaka T."/>
            <person name="Maeda Y."/>
            <person name="Veluchamy A."/>
            <person name="Tanaka M."/>
            <person name="Abida H."/>
            <person name="Marechal E."/>
            <person name="Bowler C."/>
            <person name="Muto M."/>
            <person name="Sunaga Y."/>
            <person name="Tanaka M."/>
            <person name="Yoshino T."/>
            <person name="Taniguchi T."/>
            <person name="Fukuda Y."/>
            <person name="Nemoto M."/>
            <person name="Matsumoto M."/>
            <person name="Wong P.S."/>
            <person name="Aburatani S."/>
            <person name="Fujibuchi W."/>
        </authorList>
    </citation>
    <scope>NUCLEOTIDE SEQUENCE [LARGE SCALE GENOMIC DNA]</scope>
    <source>
        <strain evidence="1 2">JPCC DA0580</strain>
    </source>
</reference>
<dbReference type="GO" id="GO:0006281">
    <property type="term" value="P:DNA repair"/>
    <property type="evidence" value="ECO:0007669"/>
    <property type="project" value="TreeGrafter"/>
</dbReference>
<dbReference type="PANTHER" id="PTHR12083">
    <property type="entry name" value="BIFUNCTIONAL POLYNUCLEOTIDE PHOSPHATASE/KINASE"/>
    <property type="match status" value="1"/>
</dbReference>
<evidence type="ECO:0000313" key="1">
    <source>
        <dbReference type="EMBL" id="GAX10530.1"/>
    </source>
</evidence>
<dbReference type="CDD" id="cd02019">
    <property type="entry name" value="NK"/>
    <property type="match status" value="1"/>
</dbReference>